<dbReference type="SMART" id="SM00977">
    <property type="entry name" value="TilS_C"/>
    <property type="match status" value="1"/>
</dbReference>
<keyword evidence="3 8" id="KW-0436">Ligase</keyword>
<dbReference type="InterPro" id="IPR012795">
    <property type="entry name" value="tRNA_Ile_lys_synt_N"/>
</dbReference>
<comment type="domain">
    <text evidence="8">The N-terminal region contains the highly conserved SGGXDS motif, predicted to be a P-loop motif involved in ATP binding.</text>
</comment>
<evidence type="ECO:0000256" key="2">
    <source>
        <dbReference type="ARBA" id="ARBA00022490"/>
    </source>
</evidence>
<dbReference type="Gene3D" id="3.30.465.60">
    <property type="match status" value="1"/>
</dbReference>
<comment type="caution">
    <text evidence="10">The sequence shown here is derived from an EMBL/GenBank/DDBJ whole genome shotgun (WGS) entry which is preliminary data.</text>
</comment>
<dbReference type="NCBIfam" id="TIGR02432">
    <property type="entry name" value="lysidine_TilS_N"/>
    <property type="match status" value="1"/>
</dbReference>
<feature type="domain" description="Lysidine-tRNA(Ile) synthetase C-terminal" evidence="9">
    <location>
        <begin position="395"/>
        <end position="467"/>
    </location>
</feature>
<comment type="subcellular location">
    <subcellularLocation>
        <location evidence="1 8">Cytoplasm</location>
    </subcellularLocation>
</comment>
<evidence type="ECO:0000256" key="4">
    <source>
        <dbReference type="ARBA" id="ARBA00022694"/>
    </source>
</evidence>
<sequence length="474" mass="54854">MGWWCLSKTTLYDKLTPFMKRHQLLHKHAKVLVGVSGGADSLLLLHYLVSLQKHWDVQVTVISIDHGLRGEESAADVQYVEQICEQLGVPFIGKAVDVNRRKAIHKEGTQLAARTLRYQVFEQVMKETGSDFLALAHHGDDQVETVLMRMVRQSNPAALTGIPVKRKFANGYIVRPLLCLSKNEIYQYCREFEIVPREDPSNQSIDYTRNFFRLHVLPLLKQQDRHVHLHVQEMTERMTEDEEFLQAQTKAMWHEVVTCEKDSVFFNIEAFRSYPIALQRRAFHLILNYLYQEVPTDLSTQHEKAFFALLDQEKSNVTLDFPKSLKVTKNYQELRFHFLSQVEKKWKDHQFIKVPGEMLLPNGAILTATYTSGDIQEDNNYTLHIPIECESLLPLSMRVRMPGDRIKVKGLNGRKKVKDIFIDEKIPVYLRDSWPLIFGADGSLLWIVGLRKAELVHEGSVGKYISLTYMDSNE</sequence>
<dbReference type="CDD" id="cd01992">
    <property type="entry name" value="TilS_N"/>
    <property type="match status" value="1"/>
</dbReference>
<dbReference type="EMBL" id="WJEE01000067">
    <property type="protein sequence ID" value="MRI68440.1"/>
    <property type="molecule type" value="Genomic_DNA"/>
</dbReference>
<proteinExistence type="inferred from homology"/>
<keyword evidence="4 8" id="KW-0819">tRNA processing</keyword>
<dbReference type="AlphaFoldDB" id="A0A6N7R5M8"/>
<dbReference type="Proteomes" id="UP000435187">
    <property type="component" value="Unassembled WGS sequence"/>
</dbReference>
<dbReference type="GO" id="GO:0006400">
    <property type="term" value="P:tRNA modification"/>
    <property type="evidence" value="ECO:0007669"/>
    <property type="project" value="UniProtKB-UniRule"/>
</dbReference>
<gene>
    <name evidence="8 10" type="primary">tilS</name>
    <name evidence="10" type="ORF">GH885_19215</name>
</gene>
<protein>
    <recommendedName>
        <fullName evidence="8">tRNA(Ile)-lysidine synthase</fullName>
        <ecNumber evidence="8">6.3.4.19</ecNumber>
    </recommendedName>
    <alternativeName>
        <fullName evidence="8">tRNA(Ile)-2-lysyl-cytidine synthase</fullName>
    </alternativeName>
    <alternativeName>
        <fullName evidence="8">tRNA(Ile)-lysidine synthetase</fullName>
    </alternativeName>
</protein>
<accession>A0A6N7R5M8</accession>
<evidence type="ECO:0000313" key="10">
    <source>
        <dbReference type="EMBL" id="MRI68440.1"/>
    </source>
</evidence>
<evidence type="ECO:0000259" key="9">
    <source>
        <dbReference type="SMART" id="SM00977"/>
    </source>
</evidence>
<keyword evidence="5 8" id="KW-0547">Nucleotide-binding</keyword>
<dbReference type="SUPFAM" id="SSF52402">
    <property type="entry name" value="Adenine nucleotide alpha hydrolases-like"/>
    <property type="match status" value="1"/>
</dbReference>
<feature type="binding site" evidence="8">
    <location>
        <begin position="36"/>
        <end position="41"/>
    </location>
    <ligand>
        <name>ATP</name>
        <dbReference type="ChEBI" id="CHEBI:30616"/>
    </ligand>
</feature>
<evidence type="ECO:0000313" key="11">
    <source>
        <dbReference type="Proteomes" id="UP000435187"/>
    </source>
</evidence>
<dbReference type="SUPFAM" id="SSF82829">
    <property type="entry name" value="MesJ substrate recognition domain-like"/>
    <property type="match status" value="1"/>
</dbReference>
<evidence type="ECO:0000256" key="1">
    <source>
        <dbReference type="ARBA" id="ARBA00004496"/>
    </source>
</evidence>
<dbReference type="HAMAP" id="MF_01161">
    <property type="entry name" value="tRNA_Ile_lys_synt"/>
    <property type="match status" value="1"/>
</dbReference>
<name>A0A6N7R5M8_9BACI</name>
<dbReference type="InterPro" id="IPR014729">
    <property type="entry name" value="Rossmann-like_a/b/a_fold"/>
</dbReference>
<dbReference type="InterPro" id="IPR012094">
    <property type="entry name" value="tRNA_Ile_lys_synt"/>
</dbReference>
<dbReference type="Pfam" id="PF09179">
    <property type="entry name" value="TilS"/>
    <property type="match status" value="1"/>
</dbReference>
<evidence type="ECO:0000256" key="3">
    <source>
        <dbReference type="ARBA" id="ARBA00022598"/>
    </source>
</evidence>
<evidence type="ECO:0000256" key="6">
    <source>
        <dbReference type="ARBA" id="ARBA00022840"/>
    </source>
</evidence>
<evidence type="ECO:0000256" key="8">
    <source>
        <dbReference type="HAMAP-Rule" id="MF_01161"/>
    </source>
</evidence>
<dbReference type="GO" id="GO:0032267">
    <property type="term" value="F:tRNA(Ile)-lysidine synthase activity"/>
    <property type="evidence" value="ECO:0007669"/>
    <property type="project" value="UniProtKB-EC"/>
</dbReference>
<keyword evidence="6 8" id="KW-0067">ATP-binding</keyword>
<reference evidence="10 11" key="1">
    <citation type="submission" date="2019-10" db="EMBL/GenBank/DDBJ databases">
        <title>Gracilibacillus salitolerans sp. nov., a moderate halophile isolated from a saline soil in northwest China.</title>
        <authorList>
            <person name="Gan L."/>
        </authorList>
    </citation>
    <scope>NUCLEOTIDE SEQUENCE [LARGE SCALE GENOMIC DNA]</scope>
    <source>
        <strain evidence="10 11">TP2-8</strain>
    </source>
</reference>
<dbReference type="SUPFAM" id="SSF56037">
    <property type="entry name" value="PheT/TilS domain"/>
    <property type="match status" value="1"/>
</dbReference>
<comment type="function">
    <text evidence="8">Ligates lysine onto the cytidine present at position 34 of the AUA codon-specific tRNA(Ile) that contains the anticodon CAU, in an ATP-dependent manner. Cytidine is converted to lysidine, thus changing the amino acid specificity of the tRNA from methionine to isoleucine.</text>
</comment>
<dbReference type="Gene3D" id="3.40.50.620">
    <property type="entry name" value="HUPs"/>
    <property type="match status" value="1"/>
</dbReference>
<evidence type="ECO:0000256" key="7">
    <source>
        <dbReference type="ARBA" id="ARBA00048539"/>
    </source>
</evidence>
<dbReference type="InterPro" id="IPR011063">
    <property type="entry name" value="TilS/TtcA_N"/>
</dbReference>
<dbReference type="InterPro" id="IPR012796">
    <property type="entry name" value="Lysidine-tRNA-synth_C"/>
</dbReference>
<evidence type="ECO:0000256" key="5">
    <source>
        <dbReference type="ARBA" id="ARBA00022741"/>
    </source>
</evidence>
<keyword evidence="11" id="KW-1185">Reference proteome</keyword>
<dbReference type="Pfam" id="PF11734">
    <property type="entry name" value="TilS_C"/>
    <property type="match status" value="1"/>
</dbReference>
<dbReference type="PANTHER" id="PTHR43033:SF1">
    <property type="entry name" value="TRNA(ILE)-LYSIDINE SYNTHASE-RELATED"/>
    <property type="match status" value="1"/>
</dbReference>
<organism evidence="10 11">
    <name type="scientific">Gracilibacillus thailandensis</name>
    <dbReference type="NCBI Taxonomy" id="563735"/>
    <lineage>
        <taxon>Bacteria</taxon>
        <taxon>Bacillati</taxon>
        <taxon>Bacillota</taxon>
        <taxon>Bacilli</taxon>
        <taxon>Bacillales</taxon>
        <taxon>Bacillaceae</taxon>
        <taxon>Gracilibacillus</taxon>
    </lineage>
</organism>
<comment type="catalytic activity">
    <reaction evidence="7 8">
        <text>cytidine(34) in tRNA(Ile2) + L-lysine + ATP = lysidine(34) in tRNA(Ile2) + AMP + diphosphate + H(+)</text>
        <dbReference type="Rhea" id="RHEA:43744"/>
        <dbReference type="Rhea" id="RHEA-COMP:10625"/>
        <dbReference type="Rhea" id="RHEA-COMP:10670"/>
        <dbReference type="ChEBI" id="CHEBI:15378"/>
        <dbReference type="ChEBI" id="CHEBI:30616"/>
        <dbReference type="ChEBI" id="CHEBI:32551"/>
        <dbReference type="ChEBI" id="CHEBI:33019"/>
        <dbReference type="ChEBI" id="CHEBI:82748"/>
        <dbReference type="ChEBI" id="CHEBI:83665"/>
        <dbReference type="ChEBI" id="CHEBI:456215"/>
        <dbReference type="EC" id="6.3.4.19"/>
    </reaction>
</comment>
<dbReference type="Pfam" id="PF01171">
    <property type="entry name" value="ATP_bind_3"/>
    <property type="match status" value="1"/>
</dbReference>
<dbReference type="NCBIfam" id="TIGR02433">
    <property type="entry name" value="lysidine_TilS_C"/>
    <property type="match status" value="1"/>
</dbReference>
<comment type="similarity">
    <text evidence="8">Belongs to the tRNA(Ile)-lysidine synthase family.</text>
</comment>
<dbReference type="GO" id="GO:0005737">
    <property type="term" value="C:cytoplasm"/>
    <property type="evidence" value="ECO:0007669"/>
    <property type="project" value="UniProtKB-SubCell"/>
</dbReference>
<dbReference type="InterPro" id="IPR015262">
    <property type="entry name" value="tRNA_Ile_lys_synt_subst-bd"/>
</dbReference>
<dbReference type="GO" id="GO:0005524">
    <property type="term" value="F:ATP binding"/>
    <property type="evidence" value="ECO:0007669"/>
    <property type="project" value="UniProtKB-UniRule"/>
</dbReference>
<keyword evidence="2 8" id="KW-0963">Cytoplasm</keyword>
<dbReference type="PANTHER" id="PTHR43033">
    <property type="entry name" value="TRNA(ILE)-LYSIDINE SYNTHASE-RELATED"/>
    <property type="match status" value="1"/>
</dbReference>
<dbReference type="EC" id="6.3.4.19" evidence="8"/>